<name>A0A4U8Z3U8_METTU</name>
<feature type="region of interest" description="Disordered" evidence="1">
    <location>
        <begin position="1"/>
        <end position="26"/>
    </location>
</feature>
<dbReference type="EMBL" id="LR536450">
    <property type="protein sequence ID" value="VFU09930.1"/>
    <property type="molecule type" value="Genomic_DNA"/>
</dbReference>
<dbReference type="Proteomes" id="UP000294360">
    <property type="component" value="Chromosome"/>
</dbReference>
<organism evidence="2 3">
    <name type="scientific">Methylocella tundrae</name>
    <dbReference type="NCBI Taxonomy" id="227605"/>
    <lineage>
        <taxon>Bacteria</taxon>
        <taxon>Pseudomonadati</taxon>
        <taxon>Pseudomonadota</taxon>
        <taxon>Alphaproteobacteria</taxon>
        <taxon>Hyphomicrobiales</taxon>
        <taxon>Beijerinckiaceae</taxon>
        <taxon>Methylocella</taxon>
    </lineage>
</organism>
<proteinExistence type="predicted"/>
<accession>A0A4U8Z3U8</accession>
<dbReference type="KEGG" id="mtun:MTUNDRAET4_3043"/>
<evidence type="ECO:0000256" key="1">
    <source>
        <dbReference type="SAM" id="MobiDB-lite"/>
    </source>
</evidence>
<evidence type="ECO:0000313" key="2">
    <source>
        <dbReference type="EMBL" id="VFU09930.1"/>
    </source>
</evidence>
<evidence type="ECO:0000313" key="3">
    <source>
        <dbReference type="Proteomes" id="UP000294360"/>
    </source>
</evidence>
<protein>
    <submittedName>
        <fullName evidence="2">Uncharacterized protein</fullName>
    </submittedName>
</protein>
<dbReference type="AlphaFoldDB" id="A0A4U8Z3U8"/>
<reference evidence="2 3" key="1">
    <citation type="submission" date="2019-03" db="EMBL/GenBank/DDBJ databases">
        <authorList>
            <person name="Kox A.R. M."/>
        </authorList>
    </citation>
    <scope>NUCLEOTIDE SEQUENCE [LARGE SCALE GENOMIC DNA]</scope>
    <source>
        <strain evidence="2">MTUNDRAET4 annotated genome</strain>
    </source>
</reference>
<gene>
    <name evidence="2" type="ORF">MTUNDRAET4_3043</name>
</gene>
<sequence length="69" mass="7655">MDPKCLQLSASRSSVEPTPRPGPDKFALKGLEWGFSRRDSSRRLSATDPWLRLAESSRTGRLKRPATAA</sequence>